<proteinExistence type="inferred from homology"/>
<reference evidence="3" key="1">
    <citation type="submission" date="2021-01" db="EMBL/GenBank/DDBJ databases">
        <authorList>
            <person name="Corre E."/>
            <person name="Pelletier E."/>
            <person name="Niang G."/>
            <person name="Scheremetjew M."/>
            <person name="Finn R."/>
            <person name="Kale V."/>
            <person name="Holt S."/>
            <person name="Cochrane G."/>
            <person name="Meng A."/>
            <person name="Brown T."/>
            <person name="Cohen L."/>
        </authorList>
    </citation>
    <scope>NUCLEOTIDE SEQUENCE</scope>
    <source>
        <strain evidence="3">CCMP1320</strain>
    </source>
</reference>
<comment type="similarity">
    <text evidence="1">Belongs to the RRN3 family.</text>
</comment>
<feature type="compositionally biased region" description="Low complexity" evidence="2">
    <location>
        <begin position="275"/>
        <end position="286"/>
    </location>
</feature>
<evidence type="ECO:0000256" key="1">
    <source>
        <dbReference type="ARBA" id="ARBA00010098"/>
    </source>
</evidence>
<protein>
    <submittedName>
        <fullName evidence="3">Uncharacterized protein</fullName>
    </submittedName>
</protein>
<dbReference type="InterPro" id="IPR007991">
    <property type="entry name" value="RNA_pol_I_trans_ini_fac_RRN3"/>
</dbReference>
<dbReference type="GO" id="GO:0001042">
    <property type="term" value="F:RNA polymerase I core binding"/>
    <property type="evidence" value="ECO:0007669"/>
    <property type="project" value="TreeGrafter"/>
</dbReference>
<dbReference type="Pfam" id="PF05327">
    <property type="entry name" value="RRN3"/>
    <property type="match status" value="1"/>
</dbReference>
<dbReference type="GO" id="GO:0001181">
    <property type="term" value="F:RNA polymerase I general transcription initiation factor activity"/>
    <property type="evidence" value="ECO:0007669"/>
    <property type="project" value="InterPro"/>
</dbReference>
<accession>A0A7S3QYM0</accession>
<feature type="region of interest" description="Disordered" evidence="2">
    <location>
        <begin position="264"/>
        <end position="286"/>
    </location>
</feature>
<dbReference type="PANTHER" id="PTHR12790">
    <property type="entry name" value="TRANSCRIPTION INITIATION FACTOR IA RRN3"/>
    <property type="match status" value="1"/>
</dbReference>
<gene>
    <name evidence="3" type="ORF">DTER00134_LOCUS12093</name>
</gene>
<evidence type="ECO:0000256" key="2">
    <source>
        <dbReference type="SAM" id="MobiDB-lite"/>
    </source>
</evidence>
<evidence type="ECO:0000313" key="3">
    <source>
        <dbReference type="EMBL" id="CAE0497020.1"/>
    </source>
</evidence>
<dbReference type="GO" id="GO:0005634">
    <property type="term" value="C:nucleus"/>
    <property type="evidence" value="ECO:0007669"/>
    <property type="project" value="TreeGrafter"/>
</dbReference>
<dbReference type="GO" id="GO:0006361">
    <property type="term" value="P:transcription initiation at RNA polymerase I promoter"/>
    <property type="evidence" value="ECO:0007669"/>
    <property type="project" value="InterPro"/>
</dbReference>
<dbReference type="PANTHER" id="PTHR12790:SF0">
    <property type="entry name" value="RNA POLYMERASE I-SPECIFIC TRANSCRIPTION INITIATION FACTOR RRN3-RELATED"/>
    <property type="match status" value="1"/>
</dbReference>
<sequence>MSTQPDDSALLHEYVQHALSKQGINTGAYKNFVKEFSALRKKAEQSGSELEVKMLTNLLHTLKNLVSLLRERTHDALMSEVLGIKLWNTAPEVRCAVLELVGNLVVVNSAFTHTCLQLLVYSFLPPPSPPQPDAGQGEWQPSQQELNIQASVLNALNKMLALVPTAPASLLSLVVQHMPHKLRDRNTQCLFLSAVFAVAEAPSGRPIRDSLLAAAVEHLLTLDVEIRWEDIVDVPTGQEEEEGESEQEDPEDIFELEGMSELDINGQPHSHALPHEQQQQQQQQGLQQLLSLPAPLLVLC</sequence>
<name>A0A7S3QYM0_DUNTE</name>
<dbReference type="EMBL" id="HBIP01020355">
    <property type="protein sequence ID" value="CAE0497020.1"/>
    <property type="molecule type" value="Transcribed_RNA"/>
</dbReference>
<dbReference type="AlphaFoldDB" id="A0A7S3QYM0"/>
<organism evidence="3">
    <name type="scientific">Dunaliella tertiolecta</name>
    <name type="common">Green alga</name>
    <dbReference type="NCBI Taxonomy" id="3047"/>
    <lineage>
        <taxon>Eukaryota</taxon>
        <taxon>Viridiplantae</taxon>
        <taxon>Chlorophyta</taxon>
        <taxon>core chlorophytes</taxon>
        <taxon>Chlorophyceae</taxon>
        <taxon>CS clade</taxon>
        <taxon>Chlamydomonadales</taxon>
        <taxon>Dunaliellaceae</taxon>
        <taxon>Dunaliella</taxon>
    </lineage>
</organism>